<gene>
    <name evidence="1" type="ORF">IC230_17675</name>
</gene>
<comment type="caution">
    <text evidence="1">The sequence shown here is derived from an EMBL/GenBank/DDBJ whole genome shotgun (WGS) entry which is preliminary data.</text>
</comment>
<name>A0A927B3K5_9BACT</name>
<accession>A0A927B3K5</accession>
<dbReference type="RefSeq" id="WP_191040366.1">
    <property type="nucleotide sequence ID" value="NZ_JACXAA010000006.1"/>
</dbReference>
<sequence length="152" mass="16393">MRKTSVIALLLVTVFFSVLTGCKKDPAPSVSELIAKNWTLTKVEETNVTVYTRGATNNIRDYSKFRLNLSSPPTANYTDWDGIASTGKYTVPVDTRLVISDMNPQLTTSSGGTAGTIEFTINSIDAGTLVITRVGTSIKTGGTTNKYTFTNP</sequence>
<proteinExistence type="predicted"/>
<dbReference type="Proteomes" id="UP000653797">
    <property type="component" value="Unassembled WGS sequence"/>
</dbReference>
<evidence type="ECO:0008006" key="3">
    <source>
        <dbReference type="Google" id="ProtNLM"/>
    </source>
</evidence>
<protein>
    <recommendedName>
        <fullName evidence="3">Lipocalin-like domain-containing protein</fullName>
    </recommendedName>
</protein>
<dbReference type="EMBL" id="JACXAA010000006">
    <property type="protein sequence ID" value="MBD2754739.1"/>
    <property type="molecule type" value="Genomic_DNA"/>
</dbReference>
<reference evidence="1" key="1">
    <citation type="submission" date="2020-09" db="EMBL/GenBank/DDBJ databases">
        <authorList>
            <person name="Kim M.K."/>
        </authorList>
    </citation>
    <scope>NUCLEOTIDE SEQUENCE</scope>
    <source>
        <strain evidence="1">BT704</strain>
    </source>
</reference>
<evidence type="ECO:0000313" key="2">
    <source>
        <dbReference type="Proteomes" id="UP000653797"/>
    </source>
</evidence>
<organism evidence="1 2">
    <name type="scientific">Spirosoma validum</name>
    <dbReference type="NCBI Taxonomy" id="2771355"/>
    <lineage>
        <taxon>Bacteria</taxon>
        <taxon>Pseudomonadati</taxon>
        <taxon>Bacteroidota</taxon>
        <taxon>Cytophagia</taxon>
        <taxon>Cytophagales</taxon>
        <taxon>Cytophagaceae</taxon>
        <taxon>Spirosoma</taxon>
    </lineage>
</organism>
<keyword evidence="2" id="KW-1185">Reference proteome</keyword>
<dbReference type="PROSITE" id="PS51257">
    <property type="entry name" value="PROKAR_LIPOPROTEIN"/>
    <property type="match status" value="1"/>
</dbReference>
<dbReference type="AlphaFoldDB" id="A0A927B3K5"/>
<evidence type="ECO:0000313" key="1">
    <source>
        <dbReference type="EMBL" id="MBD2754739.1"/>
    </source>
</evidence>